<evidence type="ECO:0000256" key="1">
    <source>
        <dbReference type="ARBA" id="ARBA00000553"/>
    </source>
</evidence>
<keyword evidence="6" id="KW-0862">Zinc</keyword>
<evidence type="ECO:0000256" key="2">
    <source>
        <dbReference type="ARBA" id="ARBA00007353"/>
    </source>
</evidence>
<name>A0A143BNN5_9BACT</name>
<comment type="catalytic activity">
    <reaction evidence="9">
        <text>S-methyl-5'-thioadenosine + phosphate = 5-(methylsulfanyl)-alpha-D-ribose 1-phosphate + adenine</text>
        <dbReference type="Rhea" id="RHEA:11852"/>
        <dbReference type="ChEBI" id="CHEBI:16708"/>
        <dbReference type="ChEBI" id="CHEBI:17509"/>
        <dbReference type="ChEBI" id="CHEBI:43474"/>
        <dbReference type="ChEBI" id="CHEBI:58533"/>
        <dbReference type="EC" id="2.4.2.28"/>
    </reaction>
    <physiologicalReaction direction="left-to-right" evidence="9">
        <dbReference type="Rhea" id="RHEA:11853"/>
    </physiologicalReaction>
</comment>
<evidence type="ECO:0000313" key="10">
    <source>
        <dbReference type="EMBL" id="AMW06687.1"/>
    </source>
</evidence>
<dbReference type="STRING" id="1379270.GEMMAAP_08430"/>
<protein>
    <recommendedName>
        <fullName evidence="12">Laccase domain-containing protein</fullName>
    </recommendedName>
</protein>
<evidence type="ECO:0000256" key="3">
    <source>
        <dbReference type="ARBA" id="ARBA00022679"/>
    </source>
</evidence>
<dbReference type="SUPFAM" id="SSF64438">
    <property type="entry name" value="CNF1/YfiH-like putative cysteine hydrolases"/>
    <property type="match status" value="1"/>
</dbReference>
<evidence type="ECO:0000256" key="4">
    <source>
        <dbReference type="ARBA" id="ARBA00022723"/>
    </source>
</evidence>
<organism evidence="10 11">
    <name type="scientific">Gemmatimonas phototrophica</name>
    <dbReference type="NCBI Taxonomy" id="1379270"/>
    <lineage>
        <taxon>Bacteria</taxon>
        <taxon>Pseudomonadati</taxon>
        <taxon>Gemmatimonadota</taxon>
        <taxon>Gemmatimonadia</taxon>
        <taxon>Gemmatimonadales</taxon>
        <taxon>Gemmatimonadaceae</taxon>
        <taxon>Gemmatimonas</taxon>
    </lineage>
</organism>
<dbReference type="GO" id="GO:0005507">
    <property type="term" value="F:copper ion binding"/>
    <property type="evidence" value="ECO:0007669"/>
    <property type="project" value="TreeGrafter"/>
</dbReference>
<dbReference type="KEGG" id="gph:GEMMAAP_08430"/>
<reference evidence="10 11" key="1">
    <citation type="journal article" date="2014" name="Proc. Natl. Acad. Sci. U.S.A.">
        <title>Functional type 2 photosynthetic reaction centers found in the rare bacterial phylum Gemmatimonadetes.</title>
        <authorList>
            <person name="Zeng Y."/>
            <person name="Feng F."/>
            <person name="Medova H."/>
            <person name="Dean J."/>
            <person name="Koblizek M."/>
        </authorList>
    </citation>
    <scope>NUCLEOTIDE SEQUENCE [LARGE SCALE GENOMIC DNA]</scope>
    <source>
        <strain evidence="10 11">AP64</strain>
    </source>
</reference>
<sequence>MRGWTTTRANGSFGLGSSEPVADVMSRWGALQEELAALGVTRLATAHQVHGAEVAQHHGDWRGWLRGQGIDGHWTATPGTALAVTVADCTPVIVWHPRGAVAALHAGWRGTAARILDRGLDLFEQQGYAPDECGVFLGPAICRDCYEVGPEVLDAMFGTLHHAKGYLDVRAVLAEQATVRRVASVRTADGCTKCHQDRYFSHRGGDAGRMLGVVALL</sequence>
<accession>A0A143BNN5</accession>
<evidence type="ECO:0000256" key="5">
    <source>
        <dbReference type="ARBA" id="ARBA00022801"/>
    </source>
</evidence>
<dbReference type="InterPro" id="IPR003730">
    <property type="entry name" value="Cu_polyphenol_OxRdtase"/>
</dbReference>
<keyword evidence="3" id="KW-0808">Transferase</keyword>
<comment type="catalytic activity">
    <reaction evidence="7">
        <text>adenosine + H2O + H(+) = inosine + NH4(+)</text>
        <dbReference type="Rhea" id="RHEA:24408"/>
        <dbReference type="ChEBI" id="CHEBI:15377"/>
        <dbReference type="ChEBI" id="CHEBI:15378"/>
        <dbReference type="ChEBI" id="CHEBI:16335"/>
        <dbReference type="ChEBI" id="CHEBI:17596"/>
        <dbReference type="ChEBI" id="CHEBI:28938"/>
        <dbReference type="EC" id="3.5.4.4"/>
    </reaction>
    <physiologicalReaction direction="left-to-right" evidence="7">
        <dbReference type="Rhea" id="RHEA:24409"/>
    </physiologicalReaction>
</comment>
<evidence type="ECO:0000256" key="6">
    <source>
        <dbReference type="ARBA" id="ARBA00022833"/>
    </source>
</evidence>
<evidence type="ECO:0000256" key="9">
    <source>
        <dbReference type="ARBA" id="ARBA00049893"/>
    </source>
</evidence>
<evidence type="ECO:0008006" key="12">
    <source>
        <dbReference type="Google" id="ProtNLM"/>
    </source>
</evidence>
<comment type="catalytic activity">
    <reaction evidence="1">
        <text>inosine + phosphate = alpha-D-ribose 1-phosphate + hypoxanthine</text>
        <dbReference type="Rhea" id="RHEA:27646"/>
        <dbReference type="ChEBI" id="CHEBI:17368"/>
        <dbReference type="ChEBI" id="CHEBI:17596"/>
        <dbReference type="ChEBI" id="CHEBI:43474"/>
        <dbReference type="ChEBI" id="CHEBI:57720"/>
        <dbReference type="EC" id="2.4.2.1"/>
    </reaction>
    <physiologicalReaction direction="left-to-right" evidence="1">
        <dbReference type="Rhea" id="RHEA:27647"/>
    </physiologicalReaction>
</comment>
<evidence type="ECO:0000256" key="7">
    <source>
        <dbReference type="ARBA" id="ARBA00047989"/>
    </source>
</evidence>
<keyword evidence="4" id="KW-0479">Metal-binding</keyword>
<gene>
    <name evidence="10" type="ORF">GEMMAAP_08430</name>
</gene>
<dbReference type="InterPro" id="IPR038371">
    <property type="entry name" value="Cu_polyphenol_OxRdtase_sf"/>
</dbReference>
<dbReference type="Gene3D" id="3.60.140.10">
    <property type="entry name" value="CNF1/YfiH-like putative cysteine hydrolases"/>
    <property type="match status" value="1"/>
</dbReference>
<dbReference type="PANTHER" id="PTHR30616:SF2">
    <property type="entry name" value="PURINE NUCLEOSIDE PHOSPHORYLASE LACC1"/>
    <property type="match status" value="1"/>
</dbReference>
<dbReference type="eggNOG" id="COG1496">
    <property type="taxonomic scope" value="Bacteria"/>
</dbReference>
<dbReference type="GO" id="GO:0016787">
    <property type="term" value="F:hydrolase activity"/>
    <property type="evidence" value="ECO:0007669"/>
    <property type="project" value="UniProtKB-KW"/>
</dbReference>
<comment type="catalytic activity">
    <reaction evidence="8">
        <text>adenosine + phosphate = alpha-D-ribose 1-phosphate + adenine</text>
        <dbReference type="Rhea" id="RHEA:27642"/>
        <dbReference type="ChEBI" id="CHEBI:16335"/>
        <dbReference type="ChEBI" id="CHEBI:16708"/>
        <dbReference type="ChEBI" id="CHEBI:43474"/>
        <dbReference type="ChEBI" id="CHEBI:57720"/>
        <dbReference type="EC" id="2.4.2.1"/>
    </reaction>
    <physiologicalReaction direction="left-to-right" evidence="8">
        <dbReference type="Rhea" id="RHEA:27643"/>
    </physiologicalReaction>
</comment>
<dbReference type="EMBL" id="CP011454">
    <property type="protein sequence ID" value="AMW06687.1"/>
    <property type="molecule type" value="Genomic_DNA"/>
</dbReference>
<proteinExistence type="inferred from homology"/>
<comment type="similarity">
    <text evidence="2">Belongs to the purine nucleoside phosphorylase YfiH/LACC1 family.</text>
</comment>
<dbReference type="Pfam" id="PF02578">
    <property type="entry name" value="Cu-oxidase_4"/>
    <property type="match status" value="1"/>
</dbReference>
<dbReference type="PANTHER" id="PTHR30616">
    <property type="entry name" value="UNCHARACTERIZED PROTEIN YFIH"/>
    <property type="match status" value="1"/>
</dbReference>
<keyword evidence="11" id="KW-1185">Reference proteome</keyword>
<dbReference type="CDD" id="cd16833">
    <property type="entry name" value="YfiH"/>
    <property type="match status" value="1"/>
</dbReference>
<reference evidence="10 11" key="2">
    <citation type="journal article" date="2016" name="Environ. Microbiol. Rep.">
        <title>Metagenomic evidence for the presence of phototrophic Gemmatimonadetes bacteria in diverse environments.</title>
        <authorList>
            <person name="Zeng Y."/>
            <person name="Baumbach J."/>
            <person name="Barbosa E.G."/>
            <person name="Azevedo V."/>
            <person name="Zhang C."/>
            <person name="Koblizek M."/>
        </authorList>
    </citation>
    <scope>NUCLEOTIDE SEQUENCE [LARGE SCALE GENOMIC DNA]</scope>
    <source>
        <strain evidence="10 11">AP64</strain>
    </source>
</reference>
<dbReference type="GO" id="GO:0017061">
    <property type="term" value="F:S-methyl-5-thioadenosine phosphorylase activity"/>
    <property type="evidence" value="ECO:0007669"/>
    <property type="project" value="UniProtKB-EC"/>
</dbReference>
<dbReference type="InterPro" id="IPR011324">
    <property type="entry name" value="Cytotoxic_necrot_fac-like_cat"/>
</dbReference>
<dbReference type="AlphaFoldDB" id="A0A143BNN5"/>
<dbReference type="Proteomes" id="UP000076404">
    <property type="component" value="Chromosome"/>
</dbReference>
<evidence type="ECO:0000256" key="8">
    <source>
        <dbReference type="ARBA" id="ARBA00048968"/>
    </source>
</evidence>
<keyword evidence="5" id="KW-0378">Hydrolase</keyword>
<evidence type="ECO:0000313" key="11">
    <source>
        <dbReference type="Proteomes" id="UP000076404"/>
    </source>
</evidence>